<accession>A0A4Q1C389</accession>
<keyword evidence="1" id="KW-0812">Transmembrane</keyword>
<dbReference type="EMBL" id="SDHY01000001">
    <property type="protein sequence ID" value="RXK52595.1"/>
    <property type="molecule type" value="Genomic_DNA"/>
</dbReference>
<feature type="transmembrane region" description="Helical" evidence="1">
    <location>
        <begin position="104"/>
        <end position="124"/>
    </location>
</feature>
<keyword evidence="1" id="KW-1133">Transmembrane helix</keyword>
<dbReference type="OrthoDB" id="9809859at2"/>
<feature type="transmembrane region" description="Helical" evidence="1">
    <location>
        <begin position="12"/>
        <end position="30"/>
    </location>
</feature>
<evidence type="ECO:0000313" key="2">
    <source>
        <dbReference type="EMBL" id="RXK52595.1"/>
    </source>
</evidence>
<reference evidence="2 3" key="1">
    <citation type="submission" date="2019-01" db="EMBL/GenBank/DDBJ databases">
        <title>Cytophagaceae bacterium strain CAR-16.</title>
        <authorList>
            <person name="Chen W.-M."/>
        </authorList>
    </citation>
    <scope>NUCLEOTIDE SEQUENCE [LARGE SCALE GENOMIC DNA]</scope>
    <source>
        <strain evidence="2 3">CAR-16</strain>
    </source>
</reference>
<dbReference type="RefSeq" id="WP_129026028.1">
    <property type="nucleotide sequence ID" value="NZ_SDHY01000001.1"/>
</dbReference>
<keyword evidence="1" id="KW-0472">Membrane</keyword>
<gene>
    <name evidence="2" type="ORF">ESB04_02790</name>
</gene>
<evidence type="ECO:0008006" key="4">
    <source>
        <dbReference type="Google" id="ProtNLM"/>
    </source>
</evidence>
<dbReference type="PANTHER" id="PTHR41247:SF1">
    <property type="entry name" value="HTH-TYPE TRANSCRIPTIONAL REPRESSOR YCNK"/>
    <property type="match status" value="1"/>
</dbReference>
<feature type="transmembrane region" description="Helical" evidence="1">
    <location>
        <begin position="81"/>
        <end position="99"/>
    </location>
</feature>
<comment type="caution">
    <text evidence="2">The sequence shown here is derived from an EMBL/GenBank/DDBJ whole genome shotgun (WGS) entry which is preliminary data.</text>
</comment>
<proteinExistence type="predicted"/>
<evidence type="ECO:0000256" key="1">
    <source>
        <dbReference type="SAM" id="Phobius"/>
    </source>
</evidence>
<organism evidence="2 3">
    <name type="scientific">Aquirufa rosea</name>
    <dbReference type="NCBI Taxonomy" id="2509241"/>
    <lineage>
        <taxon>Bacteria</taxon>
        <taxon>Pseudomonadati</taxon>
        <taxon>Bacteroidota</taxon>
        <taxon>Cytophagia</taxon>
        <taxon>Cytophagales</taxon>
        <taxon>Flectobacillaceae</taxon>
        <taxon>Aquirufa</taxon>
    </lineage>
</organism>
<evidence type="ECO:0000313" key="3">
    <source>
        <dbReference type="Proteomes" id="UP000289455"/>
    </source>
</evidence>
<feature type="transmembrane region" description="Helical" evidence="1">
    <location>
        <begin position="168"/>
        <end position="186"/>
    </location>
</feature>
<dbReference type="Proteomes" id="UP000289455">
    <property type="component" value="Unassembled WGS sequence"/>
</dbReference>
<dbReference type="Pfam" id="PF05573">
    <property type="entry name" value="NosL"/>
    <property type="match status" value="1"/>
</dbReference>
<keyword evidence="3" id="KW-1185">Reference proteome</keyword>
<dbReference type="PANTHER" id="PTHR41247">
    <property type="entry name" value="HTH-TYPE TRANSCRIPTIONAL REPRESSOR YCNK"/>
    <property type="match status" value="1"/>
</dbReference>
<dbReference type="SUPFAM" id="SSF160387">
    <property type="entry name" value="NosL/MerB-like"/>
    <property type="match status" value="1"/>
</dbReference>
<dbReference type="InterPro" id="IPR008719">
    <property type="entry name" value="N2O_reductase_NosL"/>
</dbReference>
<sequence length="332" mass="37391">MNTQKLGKPARVLLLISSLLLPLVVFLPIWKIELDAPQYPEGLTLQIHANDIRGNVDIINGLNHYIGMKTMHKEDFIEFSILPYIIIGFSVLFLLGAWLNRKKLLYTLFGAFVLFGVVAMVDFWKWEYDYGHDLDPNAAIQVPGMAYQPPLIGFKQLLNFGAYSIPDIGGWIFIVIGLMLLTGVILEWRFSKSPRSVLSFLPLVFLLNSCQDEVKPIQVGRDNCHFCKMGISDIRFASAILTQQGKTYPFDDIKCLLNYLSTDKDIKVKDIYVSNFSGKHELVKASSAYFLASPSLGSPMAGNLAAFQDKNELIKNNQAFVGEEKTWESIQP</sequence>
<dbReference type="AlphaFoldDB" id="A0A4Q1C389"/>
<protein>
    <recommendedName>
        <fullName evidence="4">Copper chaperone NosL</fullName>
    </recommendedName>
</protein>
<name>A0A4Q1C389_9BACT</name>